<evidence type="ECO:0008006" key="4">
    <source>
        <dbReference type="Google" id="ProtNLM"/>
    </source>
</evidence>
<reference evidence="2 3" key="1">
    <citation type="submission" date="2020-08" db="EMBL/GenBank/DDBJ databases">
        <title>Genomic Encyclopedia of Type Strains, Phase IV (KMG-IV): sequencing the most valuable type-strain genomes for metagenomic binning, comparative biology and taxonomic classification.</title>
        <authorList>
            <person name="Goeker M."/>
        </authorList>
    </citation>
    <scope>NUCLEOTIDE SEQUENCE [LARGE SCALE GENOMIC DNA]</scope>
    <source>
        <strain evidence="2 3">YC6886</strain>
    </source>
</reference>
<organism evidence="2 3">
    <name type="scientific">Haloferula luteola</name>
    <dbReference type="NCBI Taxonomy" id="595692"/>
    <lineage>
        <taxon>Bacteria</taxon>
        <taxon>Pseudomonadati</taxon>
        <taxon>Verrucomicrobiota</taxon>
        <taxon>Verrucomicrobiia</taxon>
        <taxon>Verrucomicrobiales</taxon>
        <taxon>Verrucomicrobiaceae</taxon>
        <taxon>Haloferula</taxon>
    </lineage>
</organism>
<keyword evidence="3" id="KW-1185">Reference proteome</keyword>
<evidence type="ECO:0000313" key="2">
    <source>
        <dbReference type="EMBL" id="MBB5351928.1"/>
    </source>
</evidence>
<dbReference type="GO" id="GO:0016989">
    <property type="term" value="F:sigma factor antagonist activity"/>
    <property type="evidence" value="ECO:0007669"/>
    <property type="project" value="TreeGrafter"/>
</dbReference>
<protein>
    <recommendedName>
        <fullName evidence="4">FecR protein</fullName>
    </recommendedName>
</protein>
<comment type="caution">
    <text evidence="2">The sequence shown here is derived from an EMBL/GenBank/DDBJ whole genome shotgun (WGS) entry which is preliminary data.</text>
</comment>
<dbReference type="PANTHER" id="PTHR30273:SF2">
    <property type="entry name" value="PROTEIN FECR"/>
    <property type="match status" value="1"/>
</dbReference>
<keyword evidence="1" id="KW-0812">Transmembrane</keyword>
<dbReference type="Gene3D" id="2.60.120.1440">
    <property type="match status" value="1"/>
</dbReference>
<dbReference type="InterPro" id="IPR012373">
    <property type="entry name" value="Ferrdict_sens_TM"/>
</dbReference>
<feature type="transmembrane region" description="Helical" evidence="1">
    <location>
        <begin position="74"/>
        <end position="95"/>
    </location>
</feature>
<dbReference type="EMBL" id="JACHFD010000009">
    <property type="protein sequence ID" value="MBB5351928.1"/>
    <property type="molecule type" value="Genomic_DNA"/>
</dbReference>
<gene>
    <name evidence="2" type="ORF">HNR46_002167</name>
</gene>
<sequence>MSDEELEILIHELLDGTIDRENFAHLKAALLASPEARQLYYDLTCTDQLLVERFSAPKPAAHRRWSEKRSQGHPWALSLAAAAIILLLLFGTMMLTKIPPPDVHLTASADARFTIDGQPTTEFTLHPDQRLSVKSGMIAARINSATELFLESPAEIVLLDPEGTFELISGRGWVDIKSSAPDFKAVVAGASIRHLGTRYGIVSGPGGTGEVHVAQGKVDVRLGESTPTVLVDGEAAHWTRKGPVEPLQASIASFQQALPSETTLFSDDFNEAEGTPLSGKRPDVGSPWMVLREKIPTYIGDGTLDTSGGYRRLSAPFRRQPTANGKQVFLITLSTTQPQRISDKESRLGGSESIRVWDDRGTALFSLVALAKESHQWRLQDGDAGSVSDLLDLSALAPHQLTLCFDPSSKSLTLHEGASPQGRRLARLDTTRGVSPVSLTVENDDGGDLALTRIFARSVSYPVPSEVSPDD</sequence>
<dbReference type="AlphaFoldDB" id="A0A840VB69"/>
<dbReference type="RefSeq" id="WP_184018532.1">
    <property type="nucleotide sequence ID" value="NZ_JACHFD010000009.1"/>
</dbReference>
<dbReference type="PANTHER" id="PTHR30273">
    <property type="entry name" value="PERIPLASMIC SIGNAL SENSOR AND SIGMA FACTOR ACTIVATOR FECR-RELATED"/>
    <property type="match status" value="1"/>
</dbReference>
<dbReference type="Proteomes" id="UP000557717">
    <property type="component" value="Unassembled WGS sequence"/>
</dbReference>
<name>A0A840VB69_9BACT</name>
<keyword evidence="1" id="KW-0472">Membrane</keyword>
<evidence type="ECO:0000313" key="3">
    <source>
        <dbReference type="Proteomes" id="UP000557717"/>
    </source>
</evidence>
<proteinExistence type="predicted"/>
<accession>A0A840VB69</accession>
<evidence type="ECO:0000256" key="1">
    <source>
        <dbReference type="SAM" id="Phobius"/>
    </source>
</evidence>
<keyword evidence="1" id="KW-1133">Transmembrane helix</keyword>